<dbReference type="PANTHER" id="PTHR21177">
    <property type="entry name" value="IP06524P-RELATED"/>
    <property type="match status" value="1"/>
</dbReference>
<dbReference type="EMBL" id="CAJVCH010320726">
    <property type="protein sequence ID" value="CAG7786576.1"/>
    <property type="molecule type" value="Genomic_DNA"/>
</dbReference>
<keyword evidence="5" id="KW-1185">Reference proteome</keyword>
<feature type="signal peptide" evidence="2">
    <location>
        <begin position="1"/>
        <end position="22"/>
    </location>
</feature>
<dbReference type="InterPro" id="IPR031993">
    <property type="entry name" value="DUF4789"/>
</dbReference>
<accession>A0A8J2KIE5</accession>
<feature type="chain" id="PRO_5035144279" description="DUF4789 domain-containing protein" evidence="2">
    <location>
        <begin position="23"/>
        <end position="159"/>
    </location>
</feature>
<name>A0A8J2KIE5_9HEXA</name>
<organism evidence="4 5">
    <name type="scientific">Allacma fusca</name>
    <dbReference type="NCBI Taxonomy" id="39272"/>
    <lineage>
        <taxon>Eukaryota</taxon>
        <taxon>Metazoa</taxon>
        <taxon>Ecdysozoa</taxon>
        <taxon>Arthropoda</taxon>
        <taxon>Hexapoda</taxon>
        <taxon>Collembola</taxon>
        <taxon>Symphypleona</taxon>
        <taxon>Sminthuridae</taxon>
        <taxon>Allacma</taxon>
    </lineage>
</organism>
<dbReference type="Proteomes" id="UP000708208">
    <property type="component" value="Unassembled WGS sequence"/>
</dbReference>
<evidence type="ECO:0000259" key="3">
    <source>
        <dbReference type="Pfam" id="PF16033"/>
    </source>
</evidence>
<evidence type="ECO:0000256" key="2">
    <source>
        <dbReference type="SAM" id="SignalP"/>
    </source>
</evidence>
<evidence type="ECO:0000256" key="1">
    <source>
        <dbReference type="SAM" id="MobiDB-lite"/>
    </source>
</evidence>
<gene>
    <name evidence="4" type="ORF">AFUS01_LOCUS25140</name>
</gene>
<dbReference type="Pfam" id="PF16033">
    <property type="entry name" value="DUF4789"/>
    <property type="match status" value="1"/>
</dbReference>
<protein>
    <recommendedName>
        <fullName evidence="3">DUF4789 domain-containing protein</fullName>
    </recommendedName>
</protein>
<proteinExistence type="predicted"/>
<feature type="non-terminal residue" evidence="4">
    <location>
        <position position="1"/>
    </location>
</feature>
<reference evidence="4" key="1">
    <citation type="submission" date="2021-06" db="EMBL/GenBank/DDBJ databases">
        <authorList>
            <person name="Hodson N. C."/>
            <person name="Mongue J. A."/>
            <person name="Jaron S. K."/>
        </authorList>
    </citation>
    <scope>NUCLEOTIDE SEQUENCE</scope>
</reference>
<dbReference type="OrthoDB" id="6328618at2759"/>
<sequence length="159" mass="18034">MRVRNFSSIAVCLCVAFITVNSHPSKGRSRGGNRNQKNQCDPSERFHRETGQCHPVGMKGPCGDNMIFVEDKTNTILGVCECHDHVGCNYWPFTYWERTNQCYPLFAQGPCKDGDWLVNHDDTSRRPQRGNSAPKVIRGECRPRLCDPGNMPGKMFLSR</sequence>
<evidence type="ECO:0000313" key="5">
    <source>
        <dbReference type="Proteomes" id="UP000708208"/>
    </source>
</evidence>
<feature type="compositionally biased region" description="Polar residues" evidence="1">
    <location>
        <begin position="32"/>
        <end position="41"/>
    </location>
</feature>
<dbReference type="AlphaFoldDB" id="A0A8J2KIE5"/>
<feature type="domain" description="DUF4789" evidence="3">
    <location>
        <begin position="62"/>
        <end position="125"/>
    </location>
</feature>
<keyword evidence="2" id="KW-0732">Signal</keyword>
<feature type="region of interest" description="Disordered" evidence="1">
    <location>
        <begin position="23"/>
        <end position="46"/>
    </location>
</feature>
<comment type="caution">
    <text evidence="4">The sequence shown here is derived from an EMBL/GenBank/DDBJ whole genome shotgun (WGS) entry which is preliminary data.</text>
</comment>
<evidence type="ECO:0000313" key="4">
    <source>
        <dbReference type="EMBL" id="CAG7786576.1"/>
    </source>
</evidence>